<evidence type="ECO:0000259" key="3">
    <source>
        <dbReference type="SMART" id="SM01329"/>
    </source>
</evidence>
<evidence type="ECO:0000256" key="2">
    <source>
        <dbReference type="ARBA" id="ARBA00022532"/>
    </source>
</evidence>
<dbReference type="SUPFAM" id="SSF53659">
    <property type="entry name" value="Isocitrate/Isopropylmalate dehydrogenase-like"/>
    <property type="match status" value="1"/>
</dbReference>
<sequence>MYPRLFANVRLISAWSSRYVSDIDPLPTRYGGKRNVTVLPGSGVGPELMDCTLQILKAAGAPLSYETVTLSSVNGSDEEFENVLTSIRRNRVAIKVKNFFLNLYEIVQMSLDTYGLLQGNIEIQSKNPYVSSRNILLRKTLDLFVYILPCKTYRGLENKFGDIDITVIRQNTEGEYLMLEHEPTPGSVESLKIVTRYNSERIAEFAFNYAVKYNRKQITVVHNADIQVLTEGVFVNAALSMSKRFPKIKVNVLDVSGAVVKLSRNPKLFDIILATNLNGSMISNYIIGMLGGAGLTSGVNCSDTDIAVFEPGSRSKGSSLVGKGIANPVPMILAGINLLNYLGYHRTAVIIENSVFATLEVDKIRTQDIGGTATSQEVTDRVISHIRTYFKSRSVRKSDEKPSNRWKTYCDAPAKTFSEEEIPPKQ</sequence>
<dbReference type="GO" id="GO:0006099">
    <property type="term" value="P:tricarboxylic acid cycle"/>
    <property type="evidence" value="ECO:0007669"/>
    <property type="project" value="UniProtKB-KW"/>
</dbReference>
<comment type="similarity">
    <text evidence="1">Belongs to the isocitrate and isopropylmalate dehydrogenases family.</text>
</comment>
<comment type="caution">
    <text evidence="4">The sequence shown here is derived from an EMBL/GenBank/DDBJ whole genome shotgun (WGS) entry which is preliminary data.</text>
</comment>
<dbReference type="PANTHER" id="PTHR11835:SF60">
    <property type="entry name" value="ISOCITRATE DEHYDROGENASE [NAD] SUBUNIT, MITOCHONDRIAL"/>
    <property type="match status" value="1"/>
</dbReference>
<dbReference type="Pfam" id="PF00180">
    <property type="entry name" value="Iso_dh"/>
    <property type="match status" value="1"/>
</dbReference>
<evidence type="ECO:0000313" key="4">
    <source>
        <dbReference type="EMBL" id="KAK6629965.1"/>
    </source>
</evidence>
<evidence type="ECO:0000256" key="1">
    <source>
        <dbReference type="ARBA" id="ARBA00007769"/>
    </source>
</evidence>
<dbReference type="AlphaFoldDB" id="A0AAN8P3N7"/>
<evidence type="ECO:0000313" key="5">
    <source>
        <dbReference type="Proteomes" id="UP001372834"/>
    </source>
</evidence>
<proteinExistence type="inferred from homology"/>
<feature type="domain" description="Isopropylmalate dehydrogenase-like" evidence="3">
    <location>
        <begin position="35"/>
        <end position="382"/>
    </location>
</feature>
<dbReference type="InterPro" id="IPR024084">
    <property type="entry name" value="IsoPropMal-DH-like_dom"/>
</dbReference>
<dbReference type="Gene3D" id="3.40.718.10">
    <property type="entry name" value="Isopropylmalate Dehydrogenase"/>
    <property type="match status" value="1"/>
</dbReference>
<organism evidence="4 5">
    <name type="scientific">Polyplax serrata</name>
    <name type="common">Common mouse louse</name>
    <dbReference type="NCBI Taxonomy" id="468196"/>
    <lineage>
        <taxon>Eukaryota</taxon>
        <taxon>Metazoa</taxon>
        <taxon>Ecdysozoa</taxon>
        <taxon>Arthropoda</taxon>
        <taxon>Hexapoda</taxon>
        <taxon>Insecta</taxon>
        <taxon>Pterygota</taxon>
        <taxon>Neoptera</taxon>
        <taxon>Paraneoptera</taxon>
        <taxon>Psocodea</taxon>
        <taxon>Troctomorpha</taxon>
        <taxon>Phthiraptera</taxon>
        <taxon>Anoplura</taxon>
        <taxon>Polyplacidae</taxon>
        <taxon>Polyplax</taxon>
    </lineage>
</organism>
<protein>
    <recommendedName>
        <fullName evidence="3">Isopropylmalate dehydrogenase-like domain-containing protein</fullName>
    </recommendedName>
</protein>
<reference evidence="4 5" key="1">
    <citation type="submission" date="2023-10" db="EMBL/GenBank/DDBJ databases">
        <title>Genomes of two closely related lineages of the louse Polyplax serrata with different host specificities.</title>
        <authorList>
            <person name="Martinu J."/>
            <person name="Tarabai H."/>
            <person name="Stefka J."/>
            <person name="Hypsa V."/>
        </authorList>
    </citation>
    <scope>NUCLEOTIDE SEQUENCE [LARGE SCALE GENOMIC DNA]</scope>
    <source>
        <strain evidence="4">HR10_N</strain>
    </source>
</reference>
<dbReference type="GO" id="GO:0006102">
    <property type="term" value="P:isocitrate metabolic process"/>
    <property type="evidence" value="ECO:0007669"/>
    <property type="project" value="TreeGrafter"/>
</dbReference>
<gene>
    <name evidence="4" type="ORF">RUM43_003786</name>
</gene>
<accession>A0AAN8P3N7</accession>
<dbReference type="EMBL" id="JAWJWE010000036">
    <property type="protein sequence ID" value="KAK6629965.1"/>
    <property type="molecule type" value="Genomic_DNA"/>
</dbReference>
<dbReference type="PANTHER" id="PTHR11835">
    <property type="entry name" value="DECARBOXYLATING DEHYDROGENASES-ISOCITRATE, ISOPROPYLMALATE, TARTRATE"/>
    <property type="match status" value="1"/>
</dbReference>
<dbReference type="Proteomes" id="UP001372834">
    <property type="component" value="Unassembled WGS sequence"/>
</dbReference>
<name>A0AAN8P3N7_POLSC</name>
<dbReference type="GO" id="GO:0005739">
    <property type="term" value="C:mitochondrion"/>
    <property type="evidence" value="ECO:0007669"/>
    <property type="project" value="TreeGrafter"/>
</dbReference>
<keyword evidence="2" id="KW-0816">Tricarboxylic acid cycle</keyword>
<dbReference type="SMART" id="SM01329">
    <property type="entry name" value="Iso_dh"/>
    <property type="match status" value="1"/>
</dbReference>